<dbReference type="GO" id="GO:0012505">
    <property type="term" value="C:endomembrane system"/>
    <property type="evidence" value="ECO:0007669"/>
    <property type="project" value="UniProtKB-SubCell"/>
</dbReference>
<feature type="binding site" evidence="8">
    <location>
        <position position="115"/>
    </location>
    <ligand>
        <name>UDP-alpha-D-glucose</name>
        <dbReference type="ChEBI" id="CHEBI:58885"/>
    </ligand>
</feature>
<evidence type="ECO:0000256" key="1">
    <source>
        <dbReference type="ARBA" id="ARBA00004127"/>
    </source>
</evidence>
<keyword evidence="4 9" id="KW-0812">Transmembrane</keyword>
<protein>
    <submittedName>
        <fullName evidence="10">Cellulose synthase (UDP-forming)</fullName>
        <ecNumber evidence="10">2.4.1.12</ecNumber>
    </submittedName>
</protein>
<evidence type="ECO:0000256" key="5">
    <source>
        <dbReference type="ARBA" id="ARBA00022989"/>
    </source>
</evidence>
<evidence type="ECO:0000256" key="9">
    <source>
        <dbReference type="SAM" id="Phobius"/>
    </source>
</evidence>
<feature type="binding site" evidence="8">
    <location>
        <position position="116"/>
    </location>
    <ligand>
        <name>UDP-alpha-D-glucose</name>
        <dbReference type="ChEBI" id="CHEBI:58885"/>
    </ligand>
</feature>
<evidence type="ECO:0000256" key="2">
    <source>
        <dbReference type="ARBA" id="ARBA00022676"/>
    </source>
</evidence>
<dbReference type="GO" id="GO:0016020">
    <property type="term" value="C:membrane"/>
    <property type="evidence" value="ECO:0007669"/>
    <property type="project" value="InterPro"/>
</dbReference>
<evidence type="ECO:0000256" key="8">
    <source>
        <dbReference type="PIRSR" id="PIRSR605150-2"/>
    </source>
</evidence>
<dbReference type="GO" id="GO:0071555">
    <property type="term" value="P:cell wall organization"/>
    <property type="evidence" value="ECO:0007669"/>
    <property type="project" value="UniProtKB-KW"/>
</dbReference>
<dbReference type="GO" id="GO:0016760">
    <property type="term" value="F:cellulose synthase (UDP-forming) activity"/>
    <property type="evidence" value="ECO:0007669"/>
    <property type="project" value="UniProtKB-EC"/>
</dbReference>
<proteinExistence type="predicted"/>
<evidence type="ECO:0000256" key="7">
    <source>
        <dbReference type="ARBA" id="ARBA00023316"/>
    </source>
</evidence>
<keyword evidence="5 9" id="KW-1133">Transmembrane helix</keyword>
<keyword evidence="7" id="KW-0961">Cell wall biogenesis/degradation</keyword>
<evidence type="ECO:0000313" key="10">
    <source>
        <dbReference type="EMBL" id="MBA4632412.1"/>
    </source>
</evidence>
<reference evidence="10" key="1">
    <citation type="journal article" date="2013" name="J. Plant Res.">
        <title>Effect of fungi and light on seed germination of three Opuntia species from semiarid lands of central Mexico.</title>
        <authorList>
            <person name="Delgado-Sanchez P."/>
            <person name="Jimenez-Bremont J.F."/>
            <person name="Guerrero-Gonzalez Mde L."/>
            <person name="Flores J."/>
        </authorList>
    </citation>
    <scope>NUCLEOTIDE SEQUENCE</scope>
    <source>
        <tissue evidence="10">Cladode</tissue>
    </source>
</reference>
<keyword evidence="3 10" id="KW-0808">Transferase</keyword>
<dbReference type="GO" id="GO:0030244">
    <property type="term" value="P:cellulose biosynthetic process"/>
    <property type="evidence" value="ECO:0007669"/>
    <property type="project" value="InterPro"/>
</dbReference>
<dbReference type="AlphaFoldDB" id="A0A7C8Z223"/>
<organism evidence="10">
    <name type="scientific">Opuntia streptacantha</name>
    <name type="common">Prickly pear cactus</name>
    <name type="synonym">Opuntia cardona</name>
    <dbReference type="NCBI Taxonomy" id="393608"/>
    <lineage>
        <taxon>Eukaryota</taxon>
        <taxon>Viridiplantae</taxon>
        <taxon>Streptophyta</taxon>
        <taxon>Embryophyta</taxon>
        <taxon>Tracheophyta</taxon>
        <taxon>Spermatophyta</taxon>
        <taxon>Magnoliopsida</taxon>
        <taxon>eudicotyledons</taxon>
        <taxon>Gunneridae</taxon>
        <taxon>Pentapetalae</taxon>
        <taxon>Caryophyllales</taxon>
        <taxon>Cactineae</taxon>
        <taxon>Cactaceae</taxon>
        <taxon>Opuntioideae</taxon>
        <taxon>Opuntia</taxon>
    </lineage>
</organism>
<accession>A0A7C8Z223</accession>
<name>A0A7C8Z223_OPUST</name>
<reference evidence="10" key="2">
    <citation type="submission" date="2020-07" db="EMBL/GenBank/DDBJ databases">
        <authorList>
            <person name="Vera ALvarez R."/>
            <person name="Arias-Moreno D.M."/>
            <person name="Jimenez-Jacinto V."/>
            <person name="Jimenez-Bremont J.F."/>
            <person name="Swaminathan K."/>
            <person name="Moose S.P."/>
            <person name="Guerrero-Gonzalez M.L."/>
            <person name="Marino-Ramirez L."/>
            <person name="Landsman D."/>
            <person name="Rodriguez-Kessler M."/>
            <person name="Delgado-Sanchez P."/>
        </authorList>
    </citation>
    <scope>NUCLEOTIDE SEQUENCE</scope>
    <source>
        <tissue evidence="10">Cladode</tissue>
    </source>
</reference>
<evidence type="ECO:0000256" key="6">
    <source>
        <dbReference type="ARBA" id="ARBA00023136"/>
    </source>
</evidence>
<dbReference type="PANTHER" id="PTHR13301">
    <property type="entry name" value="X-BOX TRANSCRIPTION FACTOR-RELATED"/>
    <property type="match status" value="1"/>
</dbReference>
<keyword evidence="2 10" id="KW-0328">Glycosyltransferase</keyword>
<dbReference type="Gene3D" id="3.90.550.10">
    <property type="entry name" value="Spore Coat Polysaccharide Biosynthesis Protein SpsA, Chain A"/>
    <property type="match status" value="1"/>
</dbReference>
<dbReference type="Pfam" id="PF03552">
    <property type="entry name" value="Cellulose_synt"/>
    <property type="match status" value="1"/>
</dbReference>
<comment type="subcellular location">
    <subcellularLocation>
        <location evidence="1">Endomembrane system</location>
        <topology evidence="1">Multi-pass membrane protein</topology>
    </subcellularLocation>
</comment>
<keyword evidence="6 9" id="KW-0472">Membrane</keyword>
<feature type="transmembrane region" description="Helical" evidence="9">
    <location>
        <begin position="57"/>
        <end position="75"/>
    </location>
</feature>
<dbReference type="EMBL" id="GISG01082456">
    <property type="protein sequence ID" value="MBA4632412.1"/>
    <property type="molecule type" value="Transcribed_RNA"/>
</dbReference>
<feature type="transmembrane region" description="Helical" evidence="9">
    <location>
        <begin position="28"/>
        <end position="45"/>
    </location>
</feature>
<dbReference type="InterPro" id="IPR005150">
    <property type="entry name" value="Cellulose_synth"/>
</dbReference>
<feature type="binding site" evidence="8">
    <location>
        <position position="145"/>
    </location>
    <ligand>
        <name>UDP-alpha-D-glucose</name>
        <dbReference type="ChEBI" id="CHEBI:58885"/>
    </ligand>
</feature>
<dbReference type="EC" id="2.4.1.12" evidence="10"/>
<evidence type="ECO:0000256" key="3">
    <source>
        <dbReference type="ARBA" id="ARBA00022679"/>
    </source>
</evidence>
<dbReference type="InterPro" id="IPR029044">
    <property type="entry name" value="Nucleotide-diphossugar_trans"/>
</dbReference>
<sequence length="202" mass="22808">MTMEGRITQQPLPLHAYKLLRRTTLNRLFMAVHTVGILALLYHHVHTLLFTTSSITFSLLLLLSDVVLAFIWGCSQAFHFRPIRRCELLHNLKEAVEEKDFPAVDIFICTADPHKEPPMGTVNTALSVMAYDYPPEKASVYVSDDGGAQATLFAFMEAAKFARHWLPFCRDNQLVERCPQAYFSSTSYSSPAAEADRLKVIS</sequence>
<evidence type="ECO:0000256" key="4">
    <source>
        <dbReference type="ARBA" id="ARBA00022692"/>
    </source>
</evidence>